<evidence type="ECO:0000313" key="10">
    <source>
        <dbReference type="EMBL" id="MSA90040.1"/>
    </source>
</evidence>
<keyword evidence="5 8" id="KW-0274">FAD</keyword>
<protein>
    <recommendedName>
        <fullName evidence="3 8">Urocanate reductase</fullName>
        <ecNumber evidence="2 8">1.3.99.33</ecNumber>
    </recommendedName>
</protein>
<dbReference type="NCBIfam" id="TIGR01813">
    <property type="entry name" value="flavo_cyto_c"/>
    <property type="match status" value="1"/>
</dbReference>
<dbReference type="Gene3D" id="3.90.700.10">
    <property type="entry name" value="Succinate dehydrogenase/fumarate reductase flavoprotein, catalytic domain"/>
    <property type="match status" value="1"/>
</dbReference>
<feature type="domain" description="FMN-binding" evidence="9">
    <location>
        <begin position="37"/>
        <end position="111"/>
    </location>
</feature>
<dbReference type="SUPFAM" id="SSF51905">
    <property type="entry name" value="FAD/NAD(P)-binding domain"/>
    <property type="match status" value="1"/>
</dbReference>
<dbReference type="PANTHER" id="PTHR43400">
    <property type="entry name" value="FUMARATE REDUCTASE"/>
    <property type="match status" value="1"/>
</dbReference>
<evidence type="ECO:0000313" key="13">
    <source>
        <dbReference type="Proteomes" id="UP000480929"/>
    </source>
</evidence>
<dbReference type="InterPro" id="IPR036188">
    <property type="entry name" value="FAD/NAD-bd_sf"/>
</dbReference>
<comment type="caution">
    <text evidence="10">The sequence shown here is derived from an EMBL/GenBank/DDBJ whole genome shotgun (WGS) entry which is preliminary data.</text>
</comment>
<dbReference type="GO" id="GO:0010181">
    <property type="term" value="F:FMN binding"/>
    <property type="evidence" value="ECO:0007669"/>
    <property type="project" value="InterPro"/>
</dbReference>
<evidence type="ECO:0000256" key="2">
    <source>
        <dbReference type="ARBA" id="ARBA00013137"/>
    </source>
</evidence>
<evidence type="ECO:0000256" key="6">
    <source>
        <dbReference type="ARBA" id="ARBA00023002"/>
    </source>
</evidence>
<dbReference type="SUPFAM" id="SSF56425">
    <property type="entry name" value="Succinate dehydrogenase/fumarate reductase flavoprotein, catalytic domain"/>
    <property type="match status" value="1"/>
</dbReference>
<sequence>MLALLISAGCSPTTSADPETSSAGGMIPGTYLGTGEGRNGAIVVEVTVSENAIEAVNVISERETQNTGTVPVETYPELIVANQTINLDNISGATISSVAMKNAVKNAILSAKGNVDDFNGEVDSAVKAEDCSADIVVIGAGGAGMRAAITAASEGKSVILLEKLGIAGGTSNYSIESFGSVGDAAHKSLGSDMTADILADNLTQSNPSGNPEAFKILAEQNGEAADWLRSIGAELTVAGGQVSVTTSREVGELGTVIVSALKAECEKTGVDLRLNSKGTEILMTDGAVSGVKVSNPAGEYTINTKAVIIATGGFGANSAMVAEYMPSLKGYNHSCSVGNTGDGQQMASAIGAELKDMDYIRVNFTYTTAENQYYYYMGSLFNTGAIFVNDEGKRFVNDQGAYGVGMQVVEQGGNGWAIFDNSIVAGVADVRNYEKLGLFVSADSIEELAEKTGIPTENLKATIETYRSYVANGKDEEFGRAMLNMTFDEAPYYASRMTARVQGTFGGISTNLNTEVLNGEGEILPGLFAAGEVASEGTWGANPAAVNLVFGKIAGLNAAAYVSAH</sequence>
<dbReference type="InterPro" id="IPR007329">
    <property type="entry name" value="FMN-bd"/>
</dbReference>
<dbReference type="SMART" id="SM00900">
    <property type="entry name" value="FMN_bind"/>
    <property type="match status" value="1"/>
</dbReference>
<keyword evidence="4 8" id="KW-0285">Flavoprotein</keyword>
<gene>
    <name evidence="11" type="ORF">GKD88_11630</name>
    <name evidence="10" type="ORF">GKE08_11955</name>
</gene>
<dbReference type="InterPro" id="IPR050315">
    <property type="entry name" value="FAD-oxidoreductase_2"/>
</dbReference>
<dbReference type="GO" id="GO:0033765">
    <property type="term" value="F:steroid dehydrogenase activity, acting on the CH-CH group of donors"/>
    <property type="evidence" value="ECO:0007669"/>
    <property type="project" value="UniProtKB-ARBA"/>
</dbReference>
<evidence type="ECO:0000313" key="12">
    <source>
        <dbReference type="Proteomes" id="UP000433575"/>
    </source>
</evidence>
<evidence type="ECO:0000256" key="8">
    <source>
        <dbReference type="RuleBase" id="RU366062"/>
    </source>
</evidence>
<evidence type="ECO:0000313" key="11">
    <source>
        <dbReference type="EMBL" id="MSC33770.1"/>
    </source>
</evidence>
<dbReference type="EMBL" id="WKPJ01000019">
    <property type="protein sequence ID" value="MSA90040.1"/>
    <property type="molecule type" value="Genomic_DNA"/>
</dbReference>
<dbReference type="OrthoDB" id="9806724at2"/>
<keyword evidence="6 8" id="KW-0560">Oxidoreductase</keyword>
<dbReference type="PANTHER" id="PTHR43400:SF7">
    <property type="entry name" value="FAD-DEPENDENT OXIDOREDUCTASE 2 FAD BINDING DOMAIN-CONTAINING PROTEIN"/>
    <property type="match status" value="1"/>
</dbReference>
<evidence type="ECO:0000256" key="5">
    <source>
        <dbReference type="ARBA" id="ARBA00022827"/>
    </source>
</evidence>
<comment type="similarity">
    <text evidence="1 8">Belongs to the FAD-dependent oxidoreductase 2 family. FRD/SDH subfamily.</text>
</comment>
<organism evidence="10 12">
    <name type="scientific">Holdemania massiliensis</name>
    <dbReference type="NCBI Taxonomy" id="1468449"/>
    <lineage>
        <taxon>Bacteria</taxon>
        <taxon>Bacillati</taxon>
        <taxon>Bacillota</taxon>
        <taxon>Erysipelotrichia</taxon>
        <taxon>Erysipelotrichales</taxon>
        <taxon>Erysipelotrichaceae</taxon>
        <taxon>Holdemania</taxon>
    </lineage>
</organism>
<dbReference type="Proteomes" id="UP000480929">
    <property type="component" value="Unassembled WGS sequence"/>
</dbReference>
<comment type="cofactor">
    <cofactor evidence="8">
        <name>FMN</name>
        <dbReference type="ChEBI" id="CHEBI:58210"/>
    </cofactor>
    <text evidence="8">Binds 1 or 2 FMN covalently per subunit.</text>
</comment>
<evidence type="ECO:0000256" key="4">
    <source>
        <dbReference type="ARBA" id="ARBA00022630"/>
    </source>
</evidence>
<dbReference type="Pfam" id="PF00890">
    <property type="entry name" value="FAD_binding_2"/>
    <property type="match status" value="1"/>
</dbReference>
<evidence type="ECO:0000259" key="9">
    <source>
        <dbReference type="SMART" id="SM00900"/>
    </source>
</evidence>
<dbReference type="GO" id="GO:0016020">
    <property type="term" value="C:membrane"/>
    <property type="evidence" value="ECO:0007669"/>
    <property type="project" value="InterPro"/>
</dbReference>
<comment type="catalytic activity">
    <reaction evidence="7 8">
        <text>dihydrourocanate + A = urocanate + AH2</text>
        <dbReference type="Rhea" id="RHEA:36059"/>
        <dbReference type="ChEBI" id="CHEBI:13193"/>
        <dbReference type="ChEBI" id="CHEBI:17499"/>
        <dbReference type="ChEBI" id="CHEBI:27247"/>
        <dbReference type="ChEBI" id="CHEBI:72991"/>
        <dbReference type="EC" id="1.3.99.33"/>
    </reaction>
</comment>
<keyword evidence="13" id="KW-1185">Reference proteome</keyword>
<reference evidence="12 13" key="1">
    <citation type="journal article" date="2019" name="Nat. Med.">
        <title>A library of human gut bacterial isolates paired with longitudinal multiomics data enables mechanistic microbiome research.</title>
        <authorList>
            <person name="Poyet M."/>
            <person name="Groussin M."/>
            <person name="Gibbons S.M."/>
            <person name="Avila-Pacheco J."/>
            <person name="Jiang X."/>
            <person name="Kearney S.M."/>
            <person name="Perrotta A.R."/>
            <person name="Berdy B."/>
            <person name="Zhao S."/>
            <person name="Lieberman T.D."/>
            <person name="Swanson P.K."/>
            <person name="Smith M."/>
            <person name="Roesemann S."/>
            <person name="Alexander J.E."/>
            <person name="Rich S.A."/>
            <person name="Livny J."/>
            <person name="Vlamakis H."/>
            <person name="Clish C."/>
            <person name="Bullock K."/>
            <person name="Deik A."/>
            <person name="Scott J."/>
            <person name="Pierce K.A."/>
            <person name="Xavier R.J."/>
            <person name="Alm E.J."/>
        </authorList>
    </citation>
    <scope>NUCLEOTIDE SEQUENCE [LARGE SCALE GENOMIC DNA]</scope>
    <source>
        <strain evidence="10 12">BIOML-A4</strain>
        <strain evidence="11 13">BIOML-A5</strain>
    </source>
</reference>
<dbReference type="Gene3D" id="3.50.50.60">
    <property type="entry name" value="FAD/NAD(P)-binding domain"/>
    <property type="match status" value="1"/>
</dbReference>
<dbReference type="InterPro" id="IPR010960">
    <property type="entry name" value="Flavocytochrome_c"/>
</dbReference>
<dbReference type="EMBL" id="WKPI01000021">
    <property type="protein sequence ID" value="MSC33770.1"/>
    <property type="molecule type" value="Genomic_DNA"/>
</dbReference>
<dbReference type="InterPro" id="IPR003953">
    <property type="entry name" value="FAD-dep_OxRdtase_2_FAD-bd"/>
</dbReference>
<proteinExistence type="inferred from homology"/>
<dbReference type="AlphaFoldDB" id="A0A6N7S8V2"/>
<comment type="cofactor">
    <cofactor evidence="8">
        <name>FAD</name>
        <dbReference type="ChEBI" id="CHEBI:57692"/>
    </cofactor>
    <text evidence="8">Binds 1 FAD per subunit.</text>
</comment>
<evidence type="ECO:0000256" key="1">
    <source>
        <dbReference type="ARBA" id="ARBA00008040"/>
    </source>
</evidence>
<evidence type="ECO:0000256" key="7">
    <source>
        <dbReference type="ARBA" id="ARBA00049922"/>
    </source>
</evidence>
<dbReference type="InterPro" id="IPR027477">
    <property type="entry name" value="Succ_DH/fumarate_Rdtase_cat_sf"/>
</dbReference>
<evidence type="ECO:0000256" key="3">
    <source>
        <dbReference type="ARBA" id="ARBA00015872"/>
    </source>
</evidence>
<accession>A0A6N7S8V2</accession>
<name>A0A6N7S8V2_9FIRM</name>
<dbReference type="EC" id="1.3.99.33" evidence="2 8"/>
<dbReference type="Pfam" id="PF04205">
    <property type="entry name" value="FMN_bind"/>
    <property type="match status" value="1"/>
</dbReference>
<dbReference type="Proteomes" id="UP000433575">
    <property type="component" value="Unassembled WGS sequence"/>
</dbReference>
<dbReference type="Gene3D" id="3.90.1010.20">
    <property type="match status" value="1"/>
</dbReference>